<name>A0A5E4YWR0_9BURK</name>
<dbReference type="SUPFAM" id="SSF53955">
    <property type="entry name" value="Lysozyme-like"/>
    <property type="match status" value="1"/>
</dbReference>
<sequence length="179" mass="19896">MNVLLSHARALLAASLLWLVAPHAILGQNSAKASEPAEPFKGAPDPDERFRCSVIAAYEFALPVDVMLAVAEQEGGAIGQWKKNRNGTYDIGVMQFNTEYLKELSRFGVSAADVSGPGCYPYRLAAWRIRRHISLDDGDVWERIANYHSRTPALNMKYRVAIMSRSAKWAQRLIGMGIF</sequence>
<protein>
    <submittedName>
        <fullName evidence="2">Muramidase</fullName>
    </submittedName>
</protein>
<evidence type="ECO:0000313" key="2">
    <source>
        <dbReference type="EMBL" id="VVE53364.1"/>
    </source>
</evidence>
<evidence type="ECO:0000313" key="3">
    <source>
        <dbReference type="Proteomes" id="UP000382577"/>
    </source>
</evidence>
<dbReference type="Proteomes" id="UP000382577">
    <property type="component" value="Unassembled WGS sequence"/>
</dbReference>
<dbReference type="AlphaFoldDB" id="A0A5E4YWR0"/>
<accession>A0A5E4YWR0</accession>
<gene>
    <name evidence="2" type="ORF">PFI31113_04824</name>
</gene>
<feature type="chain" id="PRO_5022787241" evidence="1">
    <location>
        <begin position="34"/>
        <end position="179"/>
    </location>
</feature>
<feature type="signal peptide" evidence="1">
    <location>
        <begin position="1"/>
        <end position="33"/>
    </location>
</feature>
<evidence type="ECO:0000256" key="1">
    <source>
        <dbReference type="SAM" id="SignalP"/>
    </source>
</evidence>
<keyword evidence="1" id="KW-0732">Signal</keyword>
<dbReference type="EMBL" id="CABPRW010000018">
    <property type="protein sequence ID" value="VVE53364.1"/>
    <property type="molecule type" value="Genomic_DNA"/>
</dbReference>
<organism evidence="2 3">
    <name type="scientific">Pandoraea fibrosis</name>
    <dbReference type="NCBI Taxonomy" id="1891094"/>
    <lineage>
        <taxon>Bacteria</taxon>
        <taxon>Pseudomonadati</taxon>
        <taxon>Pseudomonadota</taxon>
        <taxon>Betaproteobacteria</taxon>
        <taxon>Burkholderiales</taxon>
        <taxon>Burkholderiaceae</taxon>
        <taxon>Pandoraea</taxon>
    </lineage>
</organism>
<proteinExistence type="predicted"/>
<dbReference type="CDD" id="cd13400">
    <property type="entry name" value="LT_IagB-like"/>
    <property type="match status" value="1"/>
</dbReference>
<dbReference type="RefSeq" id="WP_224786318.1">
    <property type="nucleotide sequence ID" value="NZ_CABPRW010000018.1"/>
</dbReference>
<dbReference type="InterPro" id="IPR023346">
    <property type="entry name" value="Lysozyme-like_dom_sf"/>
</dbReference>
<reference evidence="2 3" key="1">
    <citation type="submission" date="2019-08" db="EMBL/GenBank/DDBJ databases">
        <authorList>
            <person name="Peeters C."/>
        </authorList>
    </citation>
    <scope>NUCLEOTIDE SEQUENCE [LARGE SCALE GENOMIC DNA]</scope>
    <source>
        <strain evidence="2 3">LMG 31113</strain>
    </source>
</reference>